<evidence type="ECO:0000313" key="2">
    <source>
        <dbReference type="Proteomes" id="UP001596317"/>
    </source>
</evidence>
<keyword evidence="2" id="KW-1185">Reference proteome</keyword>
<dbReference type="InterPro" id="IPR047729">
    <property type="entry name" value="Sce7726-like"/>
</dbReference>
<accession>A0ABW1ZEX1</accession>
<comment type="caution">
    <text evidence="1">The sequence shown here is derived from an EMBL/GenBank/DDBJ whole genome shotgun (WGS) entry which is preliminary data.</text>
</comment>
<dbReference type="RefSeq" id="WP_224604463.1">
    <property type="nucleotide sequence ID" value="NZ_JAIQXV010000001.1"/>
</dbReference>
<dbReference type="EMBL" id="JBHSWB010000001">
    <property type="protein sequence ID" value="MFC6659338.1"/>
    <property type="molecule type" value="Genomic_DNA"/>
</dbReference>
<protein>
    <submittedName>
        <fullName evidence="1">Sce7726 family protein</fullName>
    </submittedName>
</protein>
<reference evidence="2" key="1">
    <citation type="journal article" date="2019" name="Int. J. Syst. Evol. Microbiol.">
        <title>The Global Catalogue of Microorganisms (GCM) 10K type strain sequencing project: providing services to taxonomists for standard genome sequencing and annotation.</title>
        <authorList>
            <consortium name="The Broad Institute Genomics Platform"/>
            <consortium name="The Broad Institute Genome Sequencing Center for Infectious Disease"/>
            <person name="Wu L."/>
            <person name="Ma J."/>
        </authorList>
    </citation>
    <scope>NUCLEOTIDE SEQUENCE [LARGE SCALE GENOMIC DNA]</scope>
    <source>
        <strain evidence="2">CCUG 63830</strain>
    </source>
</reference>
<evidence type="ECO:0000313" key="1">
    <source>
        <dbReference type="EMBL" id="MFC6659338.1"/>
    </source>
</evidence>
<dbReference type="Proteomes" id="UP001596317">
    <property type="component" value="Unassembled WGS sequence"/>
</dbReference>
<sequence length="278" mass="31066">MSVTWLCGNPRHYGRTRIEAPDRDTAAQTYAGKTLGPEATISYVGQGWYDATFPGYNGGPPHTYAKRFRVAKAPAQARRGVDEGAARRALMGLHRAGWAVTEAALRTPPRGERHEEGRADLLVLPDDEGSIGYEIKTDRDTLHRLPRQVRGYDRTFGRRVLATTPRHLDAALPLLPQAWGVVLLDSATHEVREWVREPQEGAGEAIRAGLLTGELWSTELNALLRDIGHVRNRSLTNDRRLEILRRHYNTAALLELTFRTLAARQGTRVTAVRLDGDR</sequence>
<gene>
    <name evidence="1" type="ORF">ACFP90_02370</name>
</gene>
<proteinExistence type="predicted"/>
<dbReference type="NCBIfam" id="NF033832">
    <property type="entry name" value="sce7726_fam"/>
    <property type="match status" value="1"/>
</dbReference>
<organism evidence="1 2">
    <name type="scientific">Deinococcus multiflagellatus</name>
    <dbReference type="NCBI Taxonomy" id="1656887"/>
    <lineage>
        <taxon>Bacteria</taxon>
        <taxon>Thermotogati</taxon>
        <taxon>Deinococcota</taxon>
        <taxon>Deinococci</taxon>
        <taxon>Deinococcales</taxon>
        <taxon>Deinococcaceae</taxon>
        <taxon>Deinococcus</taxon>
    </lineage>
</organism>
<name>A0ABW1ZEX1_9DEIO</name>